<dbReference type="VEuPathDB" id="FungiDB:Z517_11658"/>
<dbReference type="RefSeq" id="XP_013278696.1">
    <property type="nucleotide sequence ID" value="XM_013423242.1"/>
</dbReference>
<dbReference type="HOGENOM" id="CLU_2386199_0_0_1"/>
<dbReference type="AlphaFoldDB" id="A0A0D2G294"/>
<keyword evidence="2" id="KW-1185">Reference proteome</keyword>
<dbReference type="Proteomes" id="UP000053029">
    <property type="component" value="Unassembled WGS sequence"/>
</dbReference>
<name>A0A0D2G294_9EURO</name>
<reference evidence="1 2" key="1">
    <citation type="submission" date="2015-01" db="EMBL/GenBank/DDBJ databases">
        <title>The Genome Sequence of Fonsecaea pedrosoi CBS 271.37.</title>
        <authorList>
            <consortium name="The Broad Institute Genomics Platform"/>
            <person name="Cuomo C."/>
            <person name="de Hoog S."/>
            <person name="Gorbushina A."/>
            <person name="Stielow B."/>
            <person name="Teixiera M."/>
            <person name="Abouelleil A."/>
            <person name="Chapman S.B."/>
            <person name="Priest M."/>
            <person name="Young S.K."/>
            <person name="Wortman J."/>
            <person name="Nusbaum C."/>
            <person name="Birren B."/>
        </authorList>
    </citation>
    <scope>NUCLEOTIDE SEQUENCE [LARGE SCALE GENOMIC DNA]</scope>
    <source>
        <strain evidence="1 2">CBS 271.37</strain>
    </source>
</reference>
<accession>A0A0D2G294</accession>
<evidence type="ECO:0000313" key="2">
    <source>
        <dbReference type="Proteomes" id="UP000053029"/>
    </source>
</evidence>
<protein>
    <submittedName>
        <fullName evidence="1">Uncharacterized protein</fullName>
    </submittedName>
</protein>
<proteinExistence type="predicted"/>
<evidence type="ECO:0000313" key="1">
    <source>
        <dbReference type="EMBL" id="KIW74888.1"/>
    </source>
</evidence>
<dbReference type="EMBL" id="KN846976">
    <property type="protein sequence ID" value="KIW74888.1"/>
    <property type="molecule type" value="Genomic_DNA"/>
</dbReference>
<dbReference type="GeneID" id="25311148"/>
<organism evidence="1 2">
    <name type="scientific">Fonsecaea pedrosoi CBS 271.37</name>
    <dbReference type="NCBI Taxonomy" id="1442368"/>
    <lineage>
        <taxon>Eukaryota</taxon>
        <taxon>Fungi</taxon>
        <taxon>Dikarya</taxon>
        <taxon>Ascomycota</taxon>
        <taxon>Pezizomycotina</taxon>
        <taxon>Eurotiomycetes</taxon>
        <taxon>Chaetothyriomycetidae</taxon>
        <taxon>Chaetothyriales</taxon>
        <taxon>Herpotrichiellaceae</taxon>
        <taxon>Fonsecaea</taxon>
    </lineage>
</organism>
<sequence length="94" mass="10501">MCYAIKIVHFGCVDGEEHVEYAVVRCKGGLEYIMEMPVQEICKGVKQVEDWRMSPCRFCKEYFESRRALGGAGGRARAASLDADRPKAAIDALL</sequence>
<gene>
    <name evidence="1" type="ORF">Z517_11658</name>
</gene>